<name>A0A0R3LI46_9BRAD</name>
<dbReference type="Proteomes" id="UP000050863">
    <property type="component" value="Unassembled WGS sequence"/>
</dbReference>
<evidence type="ECO:0000313" key="3">
    <source>
        <dbReference type="Proteomes" id="UP000050863"/>
    </source>
</evidence>
<organism evidence="2 3">
    <name type="scientific">Bradyrhizobium jicamae</name>
    <dbReference type="NCBI Taxonomy" id="280332"/>
    <lineage>
        <taxon>Bacteria</taxon>
        <taxon>Pseudomonadati</taxon>
        <taxon>Pseudomonadota</taxon>
        <taxon>Alphaproteobacteria</taxon>
        <taxon>Hyphomicrobiales</taxon>
        <taxon>Nitrobacteraceae</taxon>
        <taxon>Bradyrhizobium</taxon>
    </lineage>
</organism>
<dbReference type="STRING" id="280332.CQ12_00740"/>
<feature type="region of interest" description="Disordered" evidence="1">
    <location>
        <begin position="77"/>
        <end position="109"/>
    </location>
</feature>
<dbReference type="Gene3D" id="1.10.246.130">
    <property type="match status" value="1"/>
</dbReference>
<dbReference type="GO" id="GO:0016740">
    <property type="term" value="F:transferase activity"/>
    <property type="evidence" value="ECO:0007669"/>
    <property type="project" value="UniProtKB-KW"/>
</dbReference>
<accession>A0A0R3LI46</accession>
<gene>
    <name evidence="2" type="ORF">CQ12_00740</name>
</gene>
<dbReference type="PANTHER" id="PTHR43881:SF5">
    <property type="entry name" value="GAMMA-GLUTAMYLTRANSPEPTIDASE"/>
    <property type="match status" value="1"/>
</dbReference>
<dbReference type="InterPro" id="IPR043137">
    <property type="entry name" value="GGT_ssub_C"/>
</dbReference>
<dbReference type="RefSeq" id="WP_057836444.1">
    <property type="nucleotide sequence ID" value="NZ_LLXZ01000102.1"/>
</dbReference>
<reference evidence="2 3" key="1">
    <citation type="submission" date="2014-03" db="EMBL/GenBank/DDBJ databases">
        <title>Bradyrhizobium valentinum sp. nov., isolated from effective nodules of Lupinus mariae-josephae, a lupine endemic of basic-lime soils in Eastern Spain.</title>
        <authorList>
            <person name="Duran D."/>
            <person name="Rey L."/>
            <person name="Navarro A."/>
            <person name="Busquets A."/>
            <person name="Imperial J."/>
            <person name="Ruiz-Argueso T."/>
        </authorList>
    </citation>
    <scope>NUCLEOTIDE SEQUENCE [LARGE SCALE GENOMIC DNA]</scope>
    <source>
        <strain evidence="2 3">PAC68</strain>
    </source>
</reference>
<dbReference type="InterPro" id="IPR029055">
    <property type="entry name" value="Ntn_hydrolases_N"/>
</dbReference>
<dbReference type="EMBL" id="LLXZ01000102">
    <property type="protein sequence ID" value="KRR07428.1"/>
    <property type="molecule type" value="Genomic_DNA"/>
</dbReference>
<sequence>MRDFMAIARSVAVAEKGMAATSHPQATLAAVEILKAGGNAVDAAIAAVAVQGVVEPQMTGIGGDCFALYSPKGGEPIALNGSGRTPARTDSGKYAHGAQRDIPPTSPESVTVPGAIDAWCRLVADHGSKSLEEIFRPAIAAAEQGFCITPRVAEDWRRFRARIEIDANARAHFLPGDQTPAVGDIRVQLALGKTFRNIARHGRDAFYAGEAADEMVGILRGLGGAHEADDFAAQTSDYVTPISARYHDHDVVECPPNGQGLAALMILRTLAGFDVGALTPADRIHLLAEATKAAYRARDAFFCDPATGNIDPASFLTEDYIGRIRQRIDMTRASGAATWDDIEHRDTVYVTVVDRDLNAISLINSLFYPFGSGIYAPKSGILLHNRGWSFRAKPGHLNSLGPRKRPMHTIIPGMLRKDGRTVMSFGVMGGHYQAAGHANLLSNIFDMKMDIQAAAEAPRSFAFDGVLSLESTIAPAIRDDLLARGHDARFSEEPIGGCQAIRIDHARGVLFGASDHRKDGLALGF</sequence>
<dbReference type="InterPro" id="IPR043138">
    <property type="entry name" value="GGT_lsub"/>
</dbReference>
<dbReference type="PRINTS" id="PR01210">
    <property type="entry name" value="GGTRANSPTASE"/>
</dbReference>
<dbReference type="OrthoDB" id="9781342at2"/>
<dbReference type="SUPFAM" id="SSF56235">
    <property type="entry name" value="N-terminal nucleophile aminohydrolases (Ntn hydrolases)"/>
    <property type="match status" value="1"/>
</dbReference>
<comment type="caution">
    <text evidence="2">The sequence shown here is derived from an EMBL/GenBank/DDBJ whole genome shotgun (WGS) entry which is preliminary data.</text>
</comment>
<evidence type="ECO:0000256" key="1">
    <source>
        <dbReference type="SAM" id="MobiDB-lite"/>
    </source>
</evidence>
<evidence type="ECO:0000313" key="2">
    <source>
        <dbReference type="EMBL" id="KRR07428.1"/>
    </source>
</evidence>
<dbReference type="PANTHER" id="PTHR43881">
    <property type="entry name" value="GAMMA-GLUTAMYLTRANSPEPTIDASE (AFU_ORTHOLOGUE AFUA_4G13580)"/>
    <property type="match status" value="1"/>
</dbReference>
<dbReference type="AlphaFoldDB" id="A0A0R3LI46"/>
<keyword evidence="3" id="KW-1185">Reference proteome</keyword>
<proteinExistence type="predicted"/>
<dbReference type="InterPro" id="IPR052896">
    <property type="entry name" value="GGT-like_enzyme"/>
</dbReference>
<dbReference type="Gene3D" id="3.60.20.40">
    <property type="match status" value="1"/>
</dbReference>
<keyword evidence="2" id="KW-0808">Transferase</keyword>
<protein>
    <submittedName>
        <fullName evidence="2">Gamma-glutamyltransferase</fullName>
    </submittedName>
</protein>
<dbReference type="Pfam" id="PF01019">
    <property type="entry name" value="G_glu_transpept"/>
    <property type="match status" value="1"/>
</dbReference>